<reference evidence="1 2" key="2">
    <citation type="journal article" date="2012" name="PLoS Pathog.">
        <title>Diverse lifestyles and strategies of plant pathogenesis encoded in the genomes of eighteen Dothideomycetes fungi.</title>
        <authorList>
            <person name="Ohm R.A."/>
            <person name="Feau N."/>
            <person name="Henrissat B."/>
            <person name="Schoch C.L."/>
            <person name="Horwitz B.A."/>
            <person name="Barry K.W."/>
            <person name="Condon B.J."/>
            <person name="Copeland A.C."/>
            <person name="Dhillon B."/>
            <person name="Glaser F."/>
            <person name="Hesse C.N."/>
            <person name="Kosti I."/>
            <person name="LaButti K."/>
            <person name="Lindquist E.A."/>
            <person name="Lucas S."/>
            <person name="Salamov A.A."/>
            <person name="Bradshaw R.E."/>
            <person name="Ciuffetti L."/>
            <person name="Hamelin R.C."/>
            <person name="Kema G.H.J."/>
            <person name="Lawrence C."/>
            <person name="Scott J.A."/>
            <person name="Spatafora J.W."/>
            <person name="Turgeon B.G."/>
            <person name="de Wit P.J.G.M."/>
            <person name="Zhong S."/>
            <person name="Goodwin S.B."/>
            <person name="Grigoriev I.V."/>
        </authorList>
    </citation>
    <scope>NUCLEOTIDE SEQUENCE [LARGE SCALE GENOMIC DNA]</scope>
    <source>
        <strain evidence="2">NZE10 / CBS 128990</strain>
    </source>
</reference>
<dbReference type="OrthoDB" id="1862401at2759"/>
<dbReference type="InterPro" id="IPR023213">
    <property type="entry name" value="CAT-like_dom_sf"/>
</dbReference>
<dbReference type="AlphaFoldDB" id="N1Q1G1"/>
<sequence>MADDAIAYELSSIDQSMIRTYIRYCLCFPCSDDDGDRPQLAADLTASTKCVISRQPLLAGTVVKTEAVLYKNKEEFSQTIHHQSSTGSLAEVMHRGRLDVHSTREQLNDLAPMITILTPEDFPYTCEAVAADNAM</sequence>
<name>N1Q1G1_DOTSN</name>
<reference evidence="2" key="1">
    <citation type="journal article" date="2012" name="PLoS Genet.">
        <title>The genomes of the fungal plant pathogens Cladosporium fulvum and Dothistroma septosporum reveal adaptation to different hosts and lifestyles but also signatures of common ancestry.</title>
        <authorList>
            <person name="de Wit P.J.G.M."/>
            <person name="van der Burgt A."/>
            <person name="Oekmen B."/>
            <person name="Stergiopoulos I."/>
            <person name="Abd-Elsalam K.A."/>
            <person name="Aerts A.L."/>
            <person name="Bahkali A.H."/>
            <person name="Beenen H.G."/>
            <person name="Chettri P."/>
            <person name="Cox M.P."/>
            <person name="Datema E."/>
            <person name="de Vries R.P."/>
            <person name="Dhillon B."/>
            <person name="Ganley A.R."/>
            <person name="Griffiths S.A."/>
            <person name="Guo Y."/>
            <person name="Hamelin R.C."/>
            <person name="Henrissat B."/>
            <person name="Kabir M.S."/>
            <person name="Jashni M.K."/>
            <person name="Kema G."/>
            <person name="Klaubauf S."/>
            <person name="Lapidus A."/>
            <person name="Levasseur A."/>
            <person name="Lindquist E."/>
            <person name="Mehrabi R."/>
            <person name="Ohm R.A."/>
            <person name="Owen T.J."/>
            <person name="Salamov A."/>
            <person name="Schwelm A."/>
            <person name="Schijlen E."/>
            <person name="Sun H."/>
            <person name="van den Burg H.A."/>
            <person name="van Ham R.C.H.J."/>
            <person name="Zhang S."/>
            <person name="Goodwin S.B."/>
            <person name="Grigoriev I.V."/>
            <person name="Collemare J."/>
            <person name="Bradshaw R.E."/>
        </authorList>
    </citation>
    <scope>NUCLEOTIDE SEQUENCE [LARGE SCALE GENOMIC DNA]</scope>
    <source>
        <strain evidence="2">NZE10 / CBS 128990</strain>
    </source>
</reference>
<dbReference type="Gene3D" id="3.30.559.10">
    <property type="entry name" value="Chloramphenicol acetyltransferase-like domain"/>
    <property type="match status" value="1"/>
</dbReference>
<dbReference type="Proteomes" id="UP000016933">
    <property type="component" value="Unassembled WGS sequence"/>
</dbReference>
<dbReference type="EMBL" id="KB446535">
    <property type="protein sequence ID" value="EME49571.1"/>
    <property type="molecule type" value="Genomic_DNA"/>
</dbReference>
<keyword evidence="2" id="KW-1185">Reference proteome</keyword>
<accession>N1Q1G1</accession>
<organism evidence="1 2">
    <name type="scientific">Dothistroma septosporum (strain NZE10 / CBS 128990)</name>
    <name type="common">Red band needle blight fungus</name>
    <name type="synonym">Mycosphaerella pini</name>
    <dbReference type="NCBI Taxonomy" id="675120"/>
    <lineage>
        <taxon>Eukaryota</taxon>
        <taxon>Fungi</taxon>
        <taxon>Dikarya</taxon>
        <taxon>Ascomycota</taxon>
        <taxon>Pezizomycotina</taxon>
        <taxon>Dothideomycetes</taxon>
        <taxon>Dothideomycetidae</taxon>
        <taxon>Mycosphaerellales</taxon>
        <taxon>Mycosphaerellaceae</taxon>
        <taxon>Dothistroma</taxon>
    </lineage>
</organism>
<gene>
    <name evidence="1" type="ORF">DOTSEDRAFT_20008</name>
</gene>
<dbReference type="HOGENOM" id="CLU_1885704_0_0_1"/>
<proteinExistence type="predicted"/>
<protein>
    <submittedName>
        <fullName evidence="1">Uncharacterized protein</fullName>
    </submittedName>
</protein>
<evidence type="ECO:0000313" key="2">
    <source>
        <dbReference type="Proteomes" id="UP000016933"/>
    </source>
</evidence>
<evidence type="ECO:0000313" key="1">
    <source>
        <dbReference type="EMBL" id="EME49571.1"/>
    </source>
</evidence>
<dbReference type="STRING" id="675120.N1Q1G1"/>